<dbReference type="PANTHER" id="PTHR10887">
    <property type="entry name" value="DNA2/NAM7 HELICASE FAMILY"/>
    <property type="match status" value="1"/>
</dbReference>
<dbReference type="Gene3D" id="3.40.50.300">
    <property type="entry name" value="P-loop containing nucleotide triphosphate hydrolases"/>
    <property type="match status" value="1"/>
</dbReference>
<dbReference type="Proteomes" id="UP000231358">
    <property type="component" value="Unassembled WGS sequence"/>
</dbReference>
<gene>
    <name evidence="1" type="ORF">AARAC_008933</name>
</gene>
<dbReference type="InterPro" id="IPR027417">
    <property type="entry name" value="P-loop_NTPase"/>
</dbReference>
<dbReference type="PANTHER" id="PTHR10887:SF495">
    <property type="entry name" value="HELICASE SENATAXIN ISOFORM X1-RELATED"/>
    <property type="match status" value="1"/>
</dbReference>
<name>A0A2G7G9Z4_9EURO</name>
<dbReference type="EMBL" id="NEXV01000049">
    <property type="protein sequence ID" value="PIG89627.1"/>
    <property type="molecule type" value="Genomic_DNA"/>
</dbReference>
<dbReference type="STRING" id="656916.A0A2G7G9Z4"/>
<accession>A0A2G7G9Z4</accession>
<organism evidence="1 2">
    <name type="scientific">Aspergillus arachidicola</name>
    <dbReference type="NCBI Taxonomy" id="656916"/>
    <lineage>
        <taxon>Eukaryota</taxon>
        <taxon>Fungi</taxon>
        <taxon>Dikarya</taxon>
        <taxon>Ascomycota</taxon>
        <taxon>Pezizomycotina</taxon>
        <taxon>Eurotiomycetes</taxon>
        <taxon>Eurotiomycetidae</taxon>
        <taxon>Eurotiales</taxon>
        <taxon>Aspergillaceae</taxon>
        <taxon>Aspergillus</taxon>
        <taxon>Aspergillus subgen. Circumdati</taxon>
    </lineage>
</organism>
<evidence type="ECO:0008006" key="3">
    <source>
        <dbReference type="Google" id="ProtNLM"/>
    </source>
</evidence>
<dbReference type="SUPFAM" id="SSF52540">
    <property type="entry name" value="P-loop containing nucleoside triphosphate hydrolases"/>
    <property type="match status" value="1"/>
</dbReference>
<reference evidence="1 2" key="1">
    <citation type="submission" date="2017-05" db="EMBL/GenBank/DDBJ databases">
        <title>Genome sequence for an aflatoxigenic pathogen of Argentinian peanut, Aspergillus arachidicola.</title>
        <authorList>
            <person name="Moore G."/>
            <person name="Beltz S.B."/>
            <person name="Mack B.M."/>
        </authorList>
    </citation>
    <scope>NUCLEOTIDE SEQUENCE [LARGE SCALE GENOMIC DNA]</scope>
    <source>
        <strain evidence="1 2">CBS 117610</strain>
    </source>
</reference>
<protein>
    <recommendedName>
        <fullName evidence="3">DNA2/NAM7 helicase helicase domain-containing protein</fullName>
    </recommendedName>
</protein>
<dbReference type="InterPro" id="IPR045055">
    <property type="entry name" value="DNA2/NAM7-like"/>
</dbReference>
<evidence type="ECO:0000313" key="2">
    <source>
        <dbReference type="Proteomes" id="UP000231358"/>
    </source>
</evidence>
<evidence type="ECO:0000313" key="1">
    <source>
        <dbReference type="EMBL" id="PIG89627.1"/>
    </source>
</evidence>
<proteinExistence type="predicted"/>
<dbReference type="AlphaFoldDB" id="A0A2G7G9Z4"/>
<sequence length="270" mass="30332">MRPDLGRLGISDEVFNLLRSSIEGSMKSQDNPSLGRHIIKPLEHAKCLGSSRLEGEGEEMILLWTFLTYQETPVGENSCYWKTLLRMQLKSPVQWQDLERHSCRMTILGPTCTGLDLLCTASTAGRKLRQWLRSSTAIIEEASLLTEPTVINGRALKLGSIKKIILSGDIDQLGPTVPFINANEFYDSENMSPFARLLHLGVPNAQISQQYRMTPQGAELPNEEFYNARLVTASTADTPCRGLQMATSQRYGVQRDDFFMSVMNSNLWSR</sequence>
<comment type="caution">
    <text evidence="1">The sequence shown here is derived from an EMBL/GenBank/DDBJ whole genome shotgun (WGS) entry which is preliminary data.</text>
</comment>
<keyword evidence="2" id="KW-1185">Reference proteome</keyword>